<sequence>MNKHTDVLVVGGGFAGVTAARELGTSGYAVTLLEARDRLGGRTWYERDRIAGFDVEMGGGWLGDDEAFAMAEVDRYGIQLLRDDAAPQQLLWRSVHGVRRSVLPVPFDQLADLERAVLRMNQVASRIPQDLVYNPAELASLHDLEIPLPQLFEDLQLPTETHAVLEGFWSGISSAHWSQMSALHAARLIAASGNTFMGFM</sequence>
<dbReference type="Pfam" id="PF01593">
    <property type="entry name" value="Amino_oxidase"/>
    <property type="match status" value="1"/>
</dbReference>
<comment type="caution">
    <text evidence="3">The sequence shown here is derived from an EMBL/GenBank/DDBJ whole genome shotgun (WGS) entry which is preliminary data.</text>
</comment>
<gene>
    <name evidence="3" type="ORF">OSB52_21970</name>
</gene>
<organism evidence="3 4">
    <name type="scientific">Gordonia aquimaris</name>
    <dbReference type="NCBI Taxonomy" id="2984863"/>
    <lineage>
        <taxon>Bacteria</taxon>
        <taxon>Bacillati</taxon>
        <taxon>Actinomycetota</taxon>
        <taxon>Actinomycetes</taxon>
        <taxon>Mycobacteriales</taxon>
        <taxon>Gordoniaceae</taxon>
        <taxon>Gordonia</taxon>
    </lineage>
</organism>
<dbReference type="AlphaFoldDB" id="A0A9X3I6D2"/>
<feature type="domain" description="Amine oxidase" evidence="2">
    <location>
        <begin position="14"/>
        <end position="124"/>
    </location>
</feature>
<dbReference type="Proteomes" id="UP001143347">
    <property type="component" value="Unassembled WGS sequence"/>
</dbReference>
<evidence type="ECO:0000259" key="2">
    <source>
        <dbReference type="Pfam" id="PF01593"/>
    </source>
</evidence>
<dbReference type="SUPFAM" id="SSF51905">
    <property type="entry name" value="FAD/NAD(P)-binding domain"/>
    <property type="match status" value="1"/>
</dbReference>
<evidence type="ECO:0000313" key="3">
    <source>
        <dbReference type="EMBL" id="MCX2966748.1"/>
    </source>
</evidence>
<protein>
    <submittedName>
        <fullName evidence="3">FAD-dependent oxidoreductase</fullName>
    </submittedName>
</protein>
<dbReference type="PANTHER" id="PTHR43563:SF1">
    <property type="entry name" value="AMINE OXIDASE [FLAVIN-CONTAINING] B"/>
    <property type="match status" value="1"/>
</dbReference>
<evidence type="ECO:0000313" key="4">
    <source>
        <dbReference type="Proteomes" id="UP001143347"/>
    </source>
</evidence>
<comment type="similarity">
    <text evidence="1">Belongs to the flavin monoamine oxidase family.</text>
</comment>
<evidence type="ECO:0000256" key="1">
    <source>
        <dbReference type="ARBA" id="ARBA00005995"/>
    </source>
</evidence>
<dbReference type="PANTHER" id="PTHR43563">
    <property type="entry name" value="AMINE OXIDASE"/>
    <property type="match status" value="1"/>
</dbReference>
<dbReference type="EMBL" id="JAPKFM010000032">
    <property type="protein sequence ID" value="MCX2966748.1"/>
    <property type="molecule type" value="Genomic_DNA"/>
</dbReference>
<proteinExistence type="inferred from homology"/>
<dbReference type="InterPro" id="IPR002937">
    <property type="entry name" value="Amino_oxidase"/>
</dbReference>
<dbReference type="Gene3D" id="3.50.50.60">
    <property type="entry name" value="FAD/NAD(P)-binding domain"/>
    <property type="match status" value="1"/>
</dbReference>
<dbReference type="RefSeq" id="WP_266063519.1">
    <property type="nucleotide sequence ID" value="NZ_JAPKFM010000032.1"/>
</dbReference>
<keyword evidence="4" id="KW-1185">Reference proteome</keyword>
<dbReference type="InterPro" id="IPR050703">
    <property type="entry name" value="Flavin_MAO"/>
</dbReference>
<name>A0A9X3I6D2_9ACTN</name>
<dbReference type="GO" id="GO:0016491">
    <property type="term" value="F:oxidoreductase activity"/>
    <property type="evidence" value="ECO:0007669"/>
    <property type="project" value="InterPro"/>
</dbReference>
<dbReference type="Gene3D" id="3.90.660.10">
    <property type="match status" value="1"/>
</dbReference>
<accession>A0A9X3I6D2</accession>
<reference evidence="3" key="1">
    <citation type="submission" date="2022-10" db="EMBL/GenBank/DDBJ databases">
        <title>WGS of marine actinomycetes from Thailand.</title>
        <authorList>
            <person name="Thawai C."/>
        </authorList>
    </citation>
    <scope>NUCLEOTIDE SEQUENCE</scope>
    <source>
        <strain evidence="3">SW21</strain>
    </source>
</reference>
<dbReference type="InterPro" id="IPR036188">
    <property type="entry name" value="FAD/NAD-bd_sf"/>
</dbReference>